<dbReference type="Proteomes" id="UP001472677">
    <property type="component" value="Unassembled WGS sequence"/>
</dbReference>
<accession>A0ABR2BIY1</accession>
<protein>
    <submittedName>
        <fullName evidence="1">Uncharacterized protein</fullName>
    </submittedName>
</protein>
<gene>
    <name evidence="1" type="ORF">V6N12_046253</name>
</gene>
<dbReference type="SUPFAM" id="SSF53098">
    <property type="entry name" value="Ribonuclease H-like"/>
    <property type="match status" value="1"/>
</dbReference>
<evidence type="ECO:0000313" key="2">
    <source>
        <dbReference type="Proteomes" id="UP001472677"/>
    </source>
</evidence>
<name>A0ABR2BIY1_9ROSI</name>
<reference evidence="1 2" key="1">
    <citation type="journal article" date="2024" name="G3 (Bethesda)">
        <title>Genome assembly of Hibiscus sabdariffa L. provides insights into metabolisms of medicinal natural products.</title>
        <authorList>
            <person name="Kim T."/>
        </authorList>
    </citation>
    <scope>NUCLEOTIDE SEQUENCE [LARGE SCALE GENOMIC DNA]</scope>
    <source>
        <strain evidence="1">TK-2024</strain>
        <tissue evidence="1">Old leaves</tissue>
    </source>
</reference>
<evidence type="ECO:0000313" key="1">
    <source>
        <dbReference type="EMBL" id="KAK8506892.1"/>
    </source>
</evidence>
<sequence length="100" mass="11529">MFLITRIIVDIVSELLATPRKDDAVWVIMDKLTKSANFIPVPKNMSSKILAELYIGEMIRLHGVPISIVSDRDPKFTSRFWKSLQKALGTRLCWDIIRKK</sequence>
<keyword evidence="2" id="KW-1185">Reference proteome</keyword>
<dbReference type="EMBL" id="JBBPBM010000112">
    <property type="protein sequence ID" value="KAK8506892.1"/>
    <property type="molecule type" value="Genomic_DNA"/>
</dbReference>
<dbReference type="Gene3D" id="3.30.420.10">
    <property type="entry name" value="Ribonuclease H-like superfamily/Ribonuclease H"/>
    <property type="match status" value="1"/>
</dbReference>
<dbReference type="PANTHER" id="PTHR35046:SF26">
    <property type="entry name" value="RNA-DIRECTED DNA POLYMERASE"/>
    <property type="match status" value="1"/>
</dbReference>
<dbReference type="InterPro" id="IPR036397">
    <property type="entry name" value="RNaseH_sf"/>
</dbReference>
<dbReference type="InterPro" id="IPR012337">
    <property type="entry name" value="RNaseH-like_sf"/>
</dbReference>
<organism evidence="1 2">
    <name type="scientific">Hibiscus sabdariffa</name>
    <name type="common">roselle</name>
    <dbReference type="NCBI Taxonomy" id="183260"/>
    <lineage>
        <taxon>Eukaryota</taxon>
        <taxon>Viridiplantae</taxon>
        <taxon>Streptophyta</taxon>
        <taxon>Embryophyta</taxon>
        <taxon>Tracheophyta</taxon>
        <taxon>Spermatophyta</taxon>
        <taxon>Magnoliopsida</taxon>
        <taxon>eudicotyledons</taxon>
        <taxon>Gunneridae</taxon>
        <taxon>Pentapetalae</taxon>
        <taxon>rosids</taxon>
        <taxon>malvids</taxon>
        <taxon>Malvales</taxon>
        <taxon>Malvaceae</taxon>
        <taxon>Malvoideae</taxon>
        <taxon>Hibiscus</taxon>
    </lineage>
</organism>
<comment type="caution">
    <text evidence="1">The sequence shown here is derived from an EMBL/GenBank/DDBJ whole genome shotgun (WGS) entry which is preliminary data.</text>
</comment>
<proteinExistence type="predicted"/>
<dbReference type="PANTHER" id="PTHR35046">
    <property type="entry name" value="ZINC KNUCKLE (CCHC-TYPE) FAMILY PROTEIN"/>
    <property type="match status" value="1"/>
</dbReference>